<gene>
    <name evidence="1" type="ORF">CRENPOLYSF1_330080</name>
</gene>
<dbReference type="Proteomes" id="UP000195667">
    <property type="component" value="Unassembled WGS sequence"/>
</dbReference>
<organism evidence="1 2">
    <name type="scientific">Crenothrix polyspora</name>
    <dbReference type="NCBI Taxonomy" id="360316"/>
    <lineage>
        <taxon>Bacteria</taxon>
        <taxon>Pseudomonadati</taxon>
        <taxon>Pseudomonadota</taxon>
        <taxon>Gammaproteobacteria</taxon>
        <taxon>Methylococcales</taxon>
        <taxon>Crenotrichaceae</taxon>
        <taxon>Crenothrix</taxon>
    </lineage>
</organism>
<protein>
    <submittedName>
        <fullName evidence="1">Uncharacterized protein</fullName>
    </submittedName>
</protein>
<dbReference type="AlphaFoldDB" id="A0A1R4H970"/>
<sequence>MVPGLQTPLEHTSPVVQLLLSVQETVLLT</sequence>
<accession>A0A1R4H970</accession>
<proteinExistence type="predicted"/>
<keyword evidence="2" id="KW-1185">Reference proteome</keyword>
<name>A0A1R4H970_9GAMM</name>
<reference evidence="2" key="1">
    <citation type="submission" date="2017-02" db="EMBL/GenBank/DDBJ databases">
        <authorList>
            <person name="Daims H."/>
        </authorList>
    </citation>
    <scope>NUCLEOTIDE SEQUENCE [LARGE SCALE GENOMIC DNA]</scope>
</reference>
<evidence type="ECO:0000313" key="2">
    <source>
        <dbReference type="Proteomes" id="UP000195667"/>
    </source>
</evidence>
<evidence type="ECO:0000313" key="1">
    <source>
        <dbReference type="EMBL" id="SJM92818.1"/>
    </source>
</evidence>
<dbReference type="EMBL" id="FUKI01000108">
    <property type="protein sequence ID" value="SJM92818.1"/>
    <property type="molecule type" value="Genomic_DNA"/>
</dbReference>